<reference evidence="2" key="1">
    <citation type="journal article" date="2015" name="Nature">
        <title>Complex archaea that bridge the gap between prokaryotes and eukaryotes.</title>
        <authorList>
            <person name="Spang A."/>
            <person name="Saw J.H."/>
            <person name="Jorgensen S.L."/>
            <person name="Zaremba-Niedzwiedzka K."/>
            <person name="Martijn J."/>
            <person name="Lind A.E."/>
            <person name="van Eijk R."/>
            <person name="Schleper C."/>
            <person name="Guy L."/>
            <person name="Ettema T.J."/>
        </authorList>
    </citation>
    <scope>NUCLEOTIDE SEQUENCE</scope>
</reference>
<proteinExistence type="predicted"/>
<organism evidence="2">
    <name type="scientific">marine sediment metagenome</name>
    <dbReference type="NCBI Taxonomy" id="412755"/>
    <lineage>
        <taxon>unclassified sequences</taxon>
        <taxon>metagenomes</taxon>
        <taxon>ecological metagenomes</taxon>
    </lineage>
</organism>
<feature type="transmembrane region" description="Helical" evidence="1">
    <location>
        <begin position="82"/>
        <end position="100"/>
    </location>
</feature>
<keyword evidence="1" id="KW-0812">Transmembrane</keyword>
<accession>A0A0F9A193</accession>
<keyword evidence="1" id="KW-1133">Transmembrane helix</keyword>
<name>A0A0F9A193_9ZZZZ</name>
<feature type="transmembrane region" description="Helical" evidence="1">
    <location>
        <begin position="6"/>
        <end position="24"/>
    </location>
</feature>
<gene>
    <name evidence="2" type="ORF">LCGC14_2628010</name>
</gene>
<feature type="transmembrane region" description="Helical" evidence="1">
    <location>
        <begin position="36"/>
        <end position="52"/>
    </location>
</feature>
<sequence>MADIIKWAQVSLAAIIIAQILLLVLRYPYKKKKREFFWFSSLLFLILLRTLLLYNNGITGAASFTLLWAGGGYLAEISNQKGCLIWHLAMFCLIIIYLLARRMIKEVSCSNSTILKRLRDILLAVSGTKSISSDNKQIEIVNKWNEILLQLQRLHLHLFLLTGFDGELIESTSLFRRHSQGPLVITVEDEVREEPICKLELHNWRDAWLKNSARTKHIVYCTLCIRTKYNDDGSVQQWLLDQGYKEKKGEPRLSSHPKT</sequence>
<dbReference type="EMBL" id="LAZR01045005">
    <property type="protein sequence ID" value="KKL00895.1"/>
    <property type="molecule type" value="Genomic_DNA"/>
</dbReference>
<comment type="caution">
    <text evidence="2">The sequence shown here is derived from an EMBL/GenBank/DDBJ whole genome shotgun (WGS) entry which is preliminary data.</text>
</comment>
<evidence type="ECO:0000256" key="1">
    <source>
        <dbReference type="SAM" id="Phobius"/>
    </source>
</evidence>
<keyword evidence="1" id="KW-0472">Membrane</keyword>
<feature type="transmembrane region" description="Helical" evidence="1">
    <location>
        <begin position="58"/>
        <end position="75"/>
    </location>
</feature>
<dbReference type="AlphaFoldDB" id="A0A0F9A193"/>
<evidence type="ECO:0000313" key="2">
    <source>
        <dbReference type="EMBL" id="KKL00895.1"/>
    </source>
</evidence>
<protein>
    <submittedName>
        <fullName evidence="2">Uncharacterized protein</fullName>
    </submittedName>
</protein>